<dbReference type="OrthoDB" id="5486671at2"/>
<reference evidence="10" key="1">
    <citation type="journal article" date="2015" name="Genome Announc.">
        <title>Draft Genome Sequence of Bacteroidales Strain TBC1, a Novel Isolate from a Methanogenic Wastewater Treatment System.</title>
        <authorList>
            <person name="Tourlousse D.M."/>
            <person name="Matsuura N."/>
            <person name="Sun L."/>
            <person name="Toyonaga M."/>
            <person name="Kuroda K."/>
            <person name="Ohashi A."/>
            <person name="Cruz R."/>
            <person name="Yamaguchi T."/>
            <person name="Sekiguchi Y."/>
        </authorList>
    </citation>
    <scope>NUCLEOTIDE SEQUENCE [LARGE SCALE GENOMIC DNA]</scope>
    <source>
        <strain evidence="10">TBC1</strain>
    </source>
</reference>
<dbReference type="RefSeq" id="WP_062043456.1">
    <property type="nucleotide sequence ID" value="NZ_DF968183.1"/>
</dbReference>
<dbReference type="PANTHER" id="PTHR33908:SF11">
    <property type="entry name" value="MEMBRANE PROTEIN"/>
    <property type="match status" value="1"/>
</dbReference>
<evidence type="ECO:0000256" key="1">
    <source>
        <dbReference type="ARBA" id="ARBA00004651"/>
    </source>
</evidence>
<dbReference type="Pfam" id="PF13231">
    <property type="entry name" value="PMT_2"/>
    <property type="match status" value="1"/>
</dbReference>
<dbReference type="GO" id="GO:0005886">
    <property type="term" value="C:plasma membrane"/>
    <property type="evidence" value="ECO:0007669"/>
    <property type="project" value="UniProtKB-SubCell"/>
</dbReference>
<dbReference type="InterPro" id="IPR050297">
    <property type="entry name" value="LipidA_mod_glycosyltrf_83"/>
</dbReference>
<feature type="transmembrane region" description="Helical" evidence="8">
    <location>
        <begin position="12"/>
        <end position="33"/>
    </location>
</feature>
<feature type="transmembrane region" description="Helical" evidence="8">
    <location>
        <begin position="57"/>
        <end position="78"/>
    </location>
</feature>
<gene>
    <name evidence="10" type="ORF">TBC1_12140</name>
</gene>
<protein>
    <submittedName>
        <fullName evidence="10">Dolichyl-phosphate-mannose-protein mannosyltransferase</fullName>
    </submittedName>
</protein>
<evidence type="ECO:0000256" key="7">
    <source>
        <dbReference type="ARBA" id="ARBA00023136"/>
    </source>
</evidence>
<feature type="transmembrane region" description="Helical" evidence="8">
    <location>
        <begin position="254"/>
        <end position="274"/>
    </location>
</feature>
<evidence type="ECO:0000313" key="11">
    <source>
        <dbReference type="Proteomes" id="UP000053091"/>
    </source>
</evidence>
<keyword evidence="5 8" id="KW-0812">Transmembrane</keyword>
<feature type="transmembrane region" description="Helical" evidence="8">
    <location>
        <begin position="139"/>
        <end position="157"/>
    </location>
</feature>
<evidence type="ECO:0000256" key="3">
    <source>
        <dbReference type="ARBA" id="ARBA00022676"/>
    </source>
</evidence>
<evidence type="ECO:0000256" key="2">
    <source>
        <dbReference type="ARBA" id="ARBA00022475"/>
    </source>
</evidence>
<keyword evidence="2" id="KW-1003">Cell membrane</keyword>
<evidence type="ECO:0000256" key="5">
    <source>
        <dbReference type="ARBA" id="ARBA00022692"/>
    </source>
</evidence>
<proteinExistence type="predicted"/>
<sequence>MQEKAKTSTDFPGYSVWLVAAIALAVKLALYPFSQQVDADAVSRILTSEAWAADPHWIVTGVWAPFHYYLNGLVIMLFQSRDAAPVLVNILLSALTLFPLYYFTRREFSHNGAVAVTFFFAISPVVFRYSFLVMAETPALFFIALTMNQLSLALRNLKWKDFVLAGFFLTLASGFRYEAWLLIALFGLLILIHGRRKQALVFGLAASVFPLTWMIQNYLATGDAMYSISANSRWTLDVMGTNKQVDFEAMLRRIWFFPFSWLIAFGPPLAWIVARQMIRMPGRENFNRHEARWMLPFAIFLLVMIYNSVSGKLLLHQRFSMTPVLLSIPFAAPWFSVLNRSKIRKMFLFGLITIALSMLYTIGGVKPLPRLKDQRIVQFSRNLIPALSPDDLLVVDFAGWENTFYLGLQSGKGRDQLILLEGCSPEAIPQQRIREMIEDRRHIVFLINNGSSLSGLMPELTPSGADTLLQDPDIRLTLIRPDI</sequence>
<evidence type="ECO:0000256" key="6">
    <source>
        <dbReference type="ARBA" id="ARBA00022989"/>
    </source>
</evidence>
<dbReference type="Proteomes" id="UP000053091">
    <property type="component" value="Unassembled WGS sequence"/>
</dbReference>
<feature type="transmembrane region" description="Helical" evidence="8">
    <location>
        <begin position="321"/>
        <end position="339"/>
    </location>
</feature>
<evidence type="ECO:0000256" key="4">
    <source>
        <dbReference type="ARBA" id="ARBA00022679"/>
    </source>
</evidence>
<accession>A0A0S7C184</accession>
<evidence type="ECO:0000313" key="10">
    <source>
        <dbReference type="EMBL" id="GAP44338.1"/>
    </source>
</evidence>
<feature type="transmembrane region" description="Helical" evidence="8">
    <location>
        <begin position="108"/>
        <end position="127"/>
    </location>
</feature>
<evidence type="ECO:0000259" key="9">
    <source>
        <dbReference type="Pfam" id="PF13231"/>
    </source>
</evidence>
<feature type="transmembrane region" description="Helical" evidence="8">
    <location>
        <begin position="295"/>
        <end position="315"/>
    </location>
</feature>
<name>A0A0S7C184_9BACT</name>
<feature type="transmembrane region" description="Helical" evidence="8">
    <location>
        <begin position="163"/>
        <end position="192"/>
    </location>
</feature>
<dbReference type="PANTHER" id="PTHR33908">
    <property type="entry name" value="MANNOSYLTRANSFERASE YKCB-RELATED"/>
    <property type="match status" value="1"/>
</dbReference>
<dbReference type="GO" id="GO:0009103">
    <property type="term" value="P:lipopolysaccharide biosynthetic process"/>
    <property type="evidence" value="ECO:0007669"/>
    <property type="project" value="UniProtKB-ARBA"/>
</dbReference>
<keyword evidence="6 8" id="KW-1133">Transmembrane helix</keyword>
<feature type="domain" description="Glycosyltransferase RgtA/B/C/D-like" evidence="9">
    <location>
        <begin position="64"/>
        <end position="199"/>
    </location>
</feature>
<dbReference type="AlphaFoldDB" id="A0A0S7C184"/>
<comment type="subcellular location">
    <subcellularLocation>
        <location evidence="1">Cell membrane</location>
        <topology evidence="1">Multi-pass membrane protein</topology>
    </subcellularLocation>
</comment>
<feature type="transmembrane region" description="Helical" evidence="8">
    <location>
        <begin position="346"/>
        <end position="365"/>
    </location>
</feature>
<keyword evidence="7 8" id="KW-0472">Membrane</keyword>
<keyword evidence="3 10" id="KW-0328">Glycosyltransferase</keyword>
<feature type="transmembrane region" description="Helical" evidence="8">
    <location>
        <begin position="85"/>
        <end position="102"/>
    </location>
</feature>
<organism evidence="10">
    <name type="scientific">Lentimicrobium saccharophilum</name>
    <dbReference type="NCBI Taxonomy" id="1678841"/>
    <lineage>
        <taxon>Bacteria</taxon>
        <taxon>Pseudomonadati</taxon>
        <taxon>Bacteroidota</taxon>
        <taxon>Bacteroidia</taxon>
        <taxon>Bacteroidales</taxon>
        <taxon>Lentimicrobiaceae</taxon>
        <taxon>Lentimicrobium</taxon>
    </lineage>
</organism>
<evidence type="ECO:0000256" key="8">
    <source>
        <dbReference type="SAM" id="Phobius"/>
    </source>
</evidence>
<keyword evidence="4 10" id="KW-0808">Transferase</keyword>
<keyword evidence="11" id="KW-1185">Reference proteome</keyword>
<dbReference type="PATRIC" id="fig|1678841.3.peg.2818"/>
<feature type="transmembrane region" description="Helical" evidence="8">
    <location>
        <begin position="199"/>
        <end position="219"/>
    </location>
</feature>
<dbReference type="EMBL" id="DF968183">
    <property type="protein sequence ID" value="GAP44338.1"/>
    <property type="molecule type" value="Genomic_DNA"/>
</dbReference>
<dbReference type="InterPro" id="IPR038731">
    <property type="entry name" value="RgtA/B/C-like"/>
</dbReference>
<dbReference type="GO" id="GO:0016763">
    <property type="term" value="F:pentosyltransferase activity"/>
    <property type="evidence" value="ECO:0007669"/>
    <property type="project" value="TreeGrafter"/>
</dbReference>